<dbReference type="AlphaFoldDB" id="A0A6N0JIP7"/>
<reference evidence="2 4" key="1">
    <citation type="submission" date="2020-05" db="EMBL/GenBank/DDBJ databases">
        <title>FDA dAtabase for Regulatory Grade micrObial Sequences (FDA-ARGOS): Supporting development and validation of Infectious Disease Dx tests.</title>
        <authorList>
            <person name="Sproer C."/>
            <person name="Gronow S."/>
            <person name="Severitt S."/>
            <person name="Schroder I."/>
            <person name="Tallon L."/>
            <person name="Sadzewicz L."/>
            <person name="Zhao X."/>
            <person name="Vavikolanu K."/>
            <person name="Mehta A."/>
            <person name="Aluvathingal J."/>
            <person name="Nadendla S."/>
            <person name="Myers T."/>
            <person name="Yan Y."/>
            <person name="Sichtig H."/>
        </authorList>
    </citation>
    <scope>NUCLEOTIDE SEQUENCE [LARGE SCALE GENOMIC DNA]</scope>
    <source>
        <strain evidence="2 4">FDAARGOS_787</strain>
    </source>
</reference>
<accession>A0A6N0JIP7</accession>
<dbReference type="GO" id="GO:0016702">
    <property type="term" value="F:oxidoreductase activity, acting on single donors with incorporation of molecular oxygen, incorporation of two atoms of oxygen"/>
    <property type="evidence" value="ECO:0007669"/>
    <property type="project" value="UniProtKB-ARBA"/>
</dbReference>
<dbReference type="Proteomes" id="UP000509782">
    <property type="component" value="Chromosome"/>
</dbReference>
<dbReference type="GO" id="GO:0008198">
    <property type="term" value="F:ferrous iron binding"/>
    <property type="evidence" value="ECO:0007669"/>
    <property type="project" value="InterPro"/>
</dbReference>
<reference evidence="3 5" key="2">
    <citation type="submission" date="2024-05" db="EMBL/GenBank/DDBJ databases">
        <title>Achromobacter denitrificans. BP1, complete genome.</title>
        <authorList>
            <person name="Zhang B."/>
        </authorList>
    </citation>
    <scope>NUCLEOTIDE SEQUENCE [LARGE SCALE GENOMIC DNA]</scope>
    <source>
        <strain evidence="3 5">BP1</strain>
    </source>
</reference>
<dbReference type="InterPro" id="IPR004183">
    <property type="entry name" value="Xdiol_dOase_suB"/>
</dbReference>
<evidence type="ECO:0000313" key="4">
    <source>
        <dbReference type="Proteomes" id="UP000509782"/>
    </source>
</evidence>
<proteinExistence type="predicted"/>
<feature type="domain" description="Extradiol ring-cleavage dioxygenase class III enzyme subunit B" evidence="1">
    <location>
        <begin position="30"/>
        <end position="264"/>
    </location>
</feature>
<evidence type="ECO:0000313" key="3">
    <source>
        <dbReference type="EMBL" id="XAN18841.1"/>
    </source>
</evidence>
<sequence>MSIVSAFLVPGNPLPQLRPDIAPWGRIQAALRVAGEALAASRPDCVLVYSTQWMAVLDQLWITRERSVGLHVDENWHEFGEQPFDIASDTALAQACVARCLDAGVRARGVDYDGFPIDTGTITASTLMGFGQPALPVVIAANNLYHDAARTETLARLAVDCASAQGKRVAVVGVGGLSHSLFREPLALEADRLHSASDDDWNRRLLALMEAGDAQRLRDMLPDFARQARADMGMKHLHWVLGALGDALPAATVHAYEPLYGSGAAVVEFGRA</sequence>
<dbReference type="EMBL" id="CP154792">
    <property type="protein sequence ID" value="XAN18841.1"/>
    <property type="molecule type" value="Genomic_DNA"/>
</dbReference>
<evidence type="ECO:0000259" key="1">
    <source>
        <dbReference type="Pfam" id="PF02900"/>
    </source>
</evidence>
<dbReference type="Gene3D" id="3.40.830.10">
    <property type="entry name" value="LigB-like"/>
    <property type="match status" value="1"/>
</dbReference>
<dbReference type="Proteomes" id="UP001446337">
    <property type="component" value="Chromosome"/>
</dbReference>
<gene>
    <name evidence="3" type="ORF">AAIK43_12565</name>
    <name evidence="2" type="ORF">FOC81_09995</name>
</gene>
<dbReference type="Pfam" id="PF02900">
    <property type="entry name" value="LigB"/>
    <property type="match status" value="1"/>
</dbReference>
<evidence type="ECO:0000313" key="5">
    <source>
        <dbReference type="Proteomes" id="UP001446337"/>
    </source>
</evidence>
<evidence type="ECO:0000313" key="2">
    <source>
        <dbReference type="EMBL" id="QKQ47005.1"/>
    </source>
</evidence>
<organism evidence="2 4">
    <name type="scientific">Achromobacter denitrificans</name>
    <name type="common">Alcaligenes denitrificans</name>
    <dbReference type="NCBI Taxonomy" id="32002"/>
    <lineage>
        <taxon>Bacteria</taxon>
        <taxon>Pseudomonadati</taxon>
        <taxon>Pseudomonadota</taxon>
        <taxon>Betaproteobacteria</taxon>
        <taxon>Burkholderiales</taxon>
        <taxon>Alcaligenaceae</taxon>
        <taxon>Achromobacter</taxon>
    </lineage>
</organism>
<name>A0A6N0JIP7_ACHDE</name>
<protein>
    <submittedName>
        <fullName evidence="2">tRNA U-34 5-methylaminomethyl-2-thiouridine biosynthesis protein</fullName>
    </submittedName>
</protein>
<dbReference type="SUPFAM" id="SSF53213">
    <property type="entry name" value="LigB-like"/>
    <property type="match status" value="1"/>
</dbReference>
<keyword evidence="5" id="KW-1185">Reference proteome</keyword>
<dbReference type="RefSeq" id="WP_174716182.1">
    <property type="nucleotide sequence ID" value="NZ_CP054569.1"/>
</dbReference>
<dbReference type="EMBL" id="CP054569">
    <property type="protein sequence ID" value="QKQ47005.1"/>
    <property type="molecule type" value="Genomic_DNA"/>
</dbReference>